<dbReference type="PATRIC" id="fig|1230459.4.peg.1284"/>
<comment type="caution">
    <text evidence="2">The sequence shown here is derived from an EMBL/GenBank/DDBJ whole genome shotgun (WGS) entry which is preliminary data.</text>
</comment>
<evidence type="ECO:0000313" key="3">
    <source>
        <dbReference type="Proteomes" id="UP000011592"/>
    </source>
</evidence>
<dbReference type="RefSeq" id="WP_008454160.1">
    <property type="nucleotide sequence ID" value="NZ_AOIJ01000041.1"/>
</dbReference>
<name>L9Z6T4_9EURY</name>
<dbReference type="Proteomes" id="UP000011592">
    <property type="component" value="Unassembled WGS sequence"/>
</dbReference>
<keyword evidence="3" id="KW-1185">Reference proteome</keyword>
<protein>
    <submittedName>
        <fullName evidence="2">Uncharacterized protein</fullName>
    </submittedName>
</protein>
<reference evidence="2 3" key="1">
    <citation type="journal article" date="2014" name="PLoS Genet.">
        <title>Phylogenetically driven sequencing of extremely halophilic archaea reveals strategies for static and dynamic osmo-response.</title>
        <authorList>
            <person name="Becker E.A."/>
            <person name="Seitzer P.M."/>
            <person name="Tritt A."/>
            <person name="Larsen D."/>
            <person name="Krusor M."/>
            <person name="Yao A.I."/>
            <person name="Wu D."/>
            <person name="Madern D."/>
            <person name="Eisen J.A."/>
            <person name="Darling A.E."/>
            <person name="Facciotti M.T."/>
        </authorList>
    </citation>
    <scope>NUCLEOTIDE SEQUENCE [LARGE SCALE GENOMIC DNA]</scope>
    <source>
        <strain evidence="2 3">JCM 14663</strain>
    </source>
</reference>
<organism evidence="2 3">
    <name type="scientific">Natrinema gari JCM 14663</name>
    <dbReference type="NCBI Taxonomy" id="1230459"/>
    <lineage>
        <taxon>Archaea</taxon>
        <taxon>Methanobacteriati</taxon>
        <taxon>Methanobacteriota</taxon>
        <taxon>Stenosarchaea group</taxon>
        <taxon>Halobacteria</taxon>
        <taxon>Halobacteriales</taxon>
        <taxon>Natrialbaceae</taxon>
        <taxon>Natrinema</taxon>
    </lineage>
</organism>
<evidence type="ECO:0000256" key="1">
    <source>
        <dbReference type="SAM" id="MobiDB-lite"/>
    </source>
</evidence>
<dbReference type="EMBL" id="AOIJ01000041">
    <property type="protein sequence ID" value="ELY81626.1"/>
    <property type="molecule type" value="Genomic_DNA"/>
</dbReference>
<dbReference type="AlphaFoldDB" id="L9Z6T4"/>
<sequence>MRPDGEPISVDRTITDDPGYEQDNVEYFPQNKTVRYVKLRSGDEPLEYGTWSFEEWGEIESAEVGAARARTVTARRLGVEEVGSGMSSPPDDAETEGMVITVQISKALNRDGEVVSWPVATFPALKESAPQSVDVTLSIEGDTVSRQVPVYVSYSIMHYD</sequence>
<evidence type="ECO:0000313" key="2">
    <source>
        <dbReference type="EMBL" id="ELY81626.1"/>
    </source>
</evidence>
<proteinExistence type="predicted"/>
<accession>L9Z6T4</accession>
<gene>
    <name evidence="2" type="ORF">C486_06393</name>
</gene>
<feature type="region of interest" description="Disordered" evidence="1">
    <location>
        <begin position="1"/>
        <end position="24"/>
    </location>
</feature>